<name>A0ABR1IWV0_9AGAR</name>
<proteinExistence type="predicted"/>
<gene>
    <name evidence="1" type="ORF">VKT23_016555</name>
</gene>
<dbReference type="Proteomes" id="UP001498398">
    <property type="component" value="Unassembled WGS sequence"/>
</dbReference>
<comment type="caution">
    <text evidence="1">The sequence shown here is derived from an EMBL/GenBank/DDBJ whole genome shotgun (WGS) entry which is preliminary data.</text>
</comment>
<organism evidence="1 2">
    <name type="scientific">Marasmiellus scandens</name>
    <dbReference type="NCBI Taxonomy" id="2682957"/>
    <lineage>
        <taxon>Eukaryota</taxon>
        <taxon>Fungi</taxon>
        <taxon>Dikarya</taxon>
        <taxon>Basidiomycota</taxon>
        <taxon>Agaricomycotina</taxon>
        <taxon>Agaricomycetes</taxon>
        <taxon>Agaricomycetidae</taxon>
        <taxon>Agaricales</taxon>
        <taxon>Marasmiineae</taxon>
        <taxon>Omphalotaceae</taxon>
        <taxon>Marasmiellus</taxon>
    </lineage>
</organism>
<keyword evidence="2" id="KW-1185">Reference proteome</keyword>
<sequence>MGLQTFMWGYDTSDADVGEGSSVTQADVEQQYQAFISKAQSGAFNNTGAIVLTHELDNFTMSEAVKHYPQLKAAFAHIVPVGVGLNITQPYVETNYSLPTFEQYITGNTVVNNTKTNVTTSTSMNSATSATPAASSNPSAIAANGGNSSNGADSVSLMIPLCLGIFVLSSLLL</sequence>
<reference evidence="1 2" key="1">
    <citation type="submission" date="2024-01" db="EMBL/GenBank/DDBJ databases">
        <title>A draft genome for the cacao thread blight pathogen Marasmiellus scandens.</title>
        <authorList>
            <person name="Baruah I.K."/>
            <person name="Leung J."/>
            <person name="Bukari Y."/>
            <person name="Amoako-Attah I."/>
            <person name="Meinhardt L.W."/>
            <person name="Bailey B.A."/>
            <person name="Cohen S.P."/>
        </authorList>
    </citation>
    <scope>NUCLEOTIDE SEQUENCE [LARGE SCALE GENOMIC DNA]</scope>
    <source>
        <strain evidence="1 2">GH-19</strain>
    </source>
</reference>
<evidence type="ECO:0008006" key="3">
    <source>
        <dbReference type="Google" id="ProtNLM"/>
    </source>
</evidence>
<dbReference type="Gene3D" id="3.20.20.370">
    <property type="entry name" value="Glycoside hydrolase/deacetylase"/>
    <property type="match status" value="1"/>
</dbReference>
<evidence type="ECO:0000313" key="1">
    <source>
        <dbReference type="EMBL" id="KAK7441562.1"/>
    </source>
</evidence>
<dbReference type="EMBL" id="JBANRG010000062">
    <property type="protein sequence ID" value="KAK7441562.1"/>
    <property type="molecule type" value="Genomic_DNA"/>
</dbReference>
<protein>
    <recommendedName>
        <fullName evidence="3">Chitin deacetylase</fullName>
    </recommendedName>
</protein>
<accession>A0ABR1IWV0</accession>
<evidence type="ECO:0000313" key="2">
    <source>
        <dbReference type="Proteomes" id="UP001498398"/>
    </source>
</evidence>